<reference evidence="1" key="1">
    <citation type="submission" date="2021-02" db="EMBL/GenBank/DDBJ databases">
        <authorList>
            <consortium name="DOE Joint Genome Institute"/>
            <person name="Ahrendt S."/>
            <person name="Looney B.P."/>
            <person name="Miyauchi S."/>
            <person name="Morin E."/>
            <person name="Drula E."/>
            <person name="Courty P.E."/>
            <person name="Chicoki N."/>
            <person name="Fauchery L."/>
            <person name="Kohler A."/>
            <person name="Kuo A."/>
            <person name="Labutti K."/>
            <person name="Pangilinan J."/>
            <person name="Lipzen A."/>
            <person name="Riley R."/>
            <person name="Andreopoulos W."/>
            <person name="He G."/>
            <person name="Johnson J."/>
            <person name="Barry K.W."/>
            <person name="Grigoriev I.V."/>
            <person name="Nagy L."/>
            <person name="Hibbett D."/>
            <person name="Henrissat B."/>
            <person name="Matheny P.B."/>
            <person name="Labbe J."/>
            <person name="Martin F."/>
        </authorList>
    </citation>
    <scope>NUCLEOTIDE SEQUENCE</scope>
    <source>
        <strain evidence="1">FP105234-sp</strain>
    </source>
</reference>
<gene>
    <name evidence="1" type="ORF">FA95DRAFT_1600216</name>
</gene>
<name>A0ACB8R289_9AGAM</name>
<proteinExistence type="predicted"/>
<reference evidence="1" key="2">
    <citation type="journal article" date="2022" name="New Phytol.">
        <title>Evolutionary transition to the ectomycorrhizal habit in the genomes of a hyperdiverse lineage of mushroom-forming fungi.</title>
        <authorList>
            <person name="Looney B."/>
            <person name="Miyauchi S."/>
            <person name="Morin E."/>
            <person name="Drula E."/>
            <person name="Courty P.E."/>
            <person name="Kohler A."/>
            <person name="Kuo A."/>
            <person name="LaButti K."/>
            <person name="Pangilinan J."/>
            <person name="Lipzen A."/>
            <person name="Riley R."/>
            <person name="Andreopoulos W."/>
            <person name="He G."/>
            <person name="Johnson J."/>
            <person name="Nolan M."/>
            <person name="Tritt A."/>
            <person name="Barry K.W."/>
            <person name="Grigoriev I.V."/>
            <person name="Nagy L.G."/>
            <person name="Hibbett D."/>
            <person name="Henrissat B."/>
            <person name="Matheny P.B."/>
            <person name="Labbe J."/>
            <person name="Martin F.M."/>
        </authorList>
    </citation>
    <scope>NUCLEOTIDE SEQUENCE</scope>
    <source>
        <strain evidence="1">FP105234-sp</strain>
    </source>
</reference>
<keyword evidence="2" id="KW-1185">Reference proteome</keyword>
<dbReference type="Proteomes" id="UP000814033">
    <property type="component" value="Unassembled WGS sequence"/>
</dbReference>
<comment type="caution">
    <text evidence="1">The sequence shown here is derived from an EMBL/GenBank/DDBJ whole genome shotgun (WGS) entry which is preliminary data.</text>
</comment>
<evidence type="ECO:0000313" key="1">
    <source>
        <dbReference type="EMBL" id="KAI0038027.1"/>
    </source>
</evidence>
<organism evidence="1 2">
    <name type="scientific">Auriscalpium vulgare</name>
    <dbReference type="NCBI Taxonomy" id="40419"/>
    <lineage>
        <taxon>Eukaryota</taxon>
        <taxon>Fungi</taxon>
        <taxon>Dikarya</taxon>
        <taxon>Basidiomycota</taxon>
        <taxon>Agaricomycotina</taxon>
        <taxon>Agaricomycetes</taxon>
        <taxon>Russulales</taxon>
        <taxon>Auriscalpiaceae</taxon>
        <taxon>Auriscalpium</taxon>
    </lineage>
</organism>
<protein>
    <submittedName>
        <fullName evidence="1">Uncharacterized protein</fullName>
    </submittedName>
</protein>
<sequence length="300" mass="32439">MLSSLCPSLSLRLFNIAPFMSRPASLTLLITDDDSVDGGLDERVKELYGDDGVTCKWYRDPQDGDQGSHRVYVYLEDEKIAAGSGDTLLMAKIEASMRAIVAVRRKQNLLGKRETAGRPTDRRVQHPAGTDHATQSSAATNLGRHWHSAPSGHGAPTSYPMHPRLDQASCMTYPRHGASMPYPTYPRLNQAPHVPYSGNAAPMLPGPYVPPPAGISAPTSFYPVAQIPAQHGMHSGYVAPPSNPMYRFAAENNPSGSQSTDPHPYLSGSSAVASFEPKTAATRSCPSEDVNRWFQKKPGA</sequence>
<dbReference type="EMBL" id="MU276616">
    <property type="protein sequence ID" value="KAI0038027.1"/>
    <property type="molecule type" value="Genomic_DNA"/>
</dbReference>
<accession>A0ACB8R289</accession>
<evidence type="ECO:0000313" key="2">
    <source>
        <dbReference type="Proteomes" id="UP000814033"/>
    </source>
</evidence>